<dbReference type="Pfam" id="PF00583">
    <property type="entry name" value="Acetyltransf_1"/>
    <property type="match status" value="1"/>
</dbReference>
<proteinExistence type="predicted"/>
<comment type="caution">
    <text evidence="2">The sequence shown here is derived from an EMBL/GenBank/DDBJ whole genome shotgun (WGS) entry which is preliminary data.</text>
</comment>
<evidence type="ECO:0000259" key="1">
    <source>
        <dbReference type="PROSITE" id="PS51186"/>
    </source>
</evidence>
<keyword evidence="2" id="KW-0012">Acyltransferase</keyword>
<accession>A0ABW4NNM0</accession>
<dbReference type="InterPro" id="IPR000182">
    <property type="entry name" value="GNAT_dom"/>
</dbReference>
<dbReference type="PROSITE" id="PS51186">
    <property type="entry name" value="GNAT"/>
    <property type="match status" value="1"/>
</dbReference>
<keyword evidence="3" id="KW-1185">Reference proteome</keyword>
<dbReference type="RefSeq" id="WP_058920028.1">
    <property type="nucleotide sequence ID" value="NZ_JBHSQC010000015.1"/>
</dbReference>
<organism evidence="2 3">
    <name type="scientific">Carnobacterium antarcticum</name>
    <dbReference type="NCBI Taxonomy" id="2126436"/>
    <lineage>
        <taxon>Bacteria</taxon>
        <taxon>Bacillati</taxon>
        <taxon>Bacillota</taxon>
        <taxon>Bacilli</taxon>
        <taxon>Lactobacillales</taxon>
        <taxon>Carnobacteriaceae</taxon>
        <taxon>Carnobacterium</taxon>
    </lineage>
</organism>
<sequence>MSGKIELHQAESKDGALINSILVQTVQWLQSRGSTQWSGILEGKDNHNTSEAIERGEVFYVTIEHQPVGMFILWDQQSEWDAALWKENPTTDYSYLHRLTIVREFAGQGVSELLLKEAKACAKAMGKKAVRLDCIADNPHLNKLYQHAGFSYKGQAKEIEADGHKTNFNLYQFDIN</sequence>
<evidence type="ECO:0000313" key="3">
    <source>
        <dbReference type="Proteomes" id="UP001597285"/>
    </source>
</evidence>
<dbReference type="Gene3D" id="3.40.630.30">
    <property type="match status" value="1"/>
</dbReference>
<feature type="domain" description="N-acetyltransferase" evidence="1">
    <location>
        <begin position="5"/>
        <end position="176"/>
    </location>
</feature>
<reference evidence="3" key="1">
    <citation type="journal article" date="2019" name="Int. J. Syst. Evol. Microbiol.">
        <title>The Global Catalogue of Microorganisms (GCM) 10K type strain sequencing project: providing services to taxonomists for standard genome sequencing and annotation.</title>
        <authorList>
            <consortium name="The Broad Institute Genomics Platform"/>
            <consortium name="The Broad Institute Genome Sequencing Center for Infectious Disease"/>
            <person name="Wu L."/>
            <person name="Ma J."/>
        </authorList>
    </citation>
    <scope>NUCLEOTIDE SEQUENCE [LARGE SCALE GENOMIC DNA]</scope>
    <source>
        <strain evidence="3">KCTC 42143</strain>
    </source>
</reference>
<dbReference type="InterPro" id="IPR016181">
    <property type="entry name" value="Acyl_CoA_acyltransferase"/>
</dbReference>
<name>A0ABW4NNM0_9LACT</name>
<keyword evidence="2" id="KW-0808">Transferase</keyword>
<dbReference type="SUPFAM" id="SSF55729">
    <property type="entry name" value="Acyl-CoA N-acyltransferases (Nat)"/>
    <property type="match status" value="1"/>
</dbReference>
<gene>
    <name evidence="2" type="ORF">ACFSBK_09135</name>
</gene>
<dbReference type="GO" id="GO:0016746">
    <property type="term" value="F:acyltransferase activity"/>
    <property type="evidence" value="ECO:0007669"/>
    <property type="project" value="UniProtKB-KW"/>
</dbReference>
<evidence type="ECO:0000313" key="2">
    <source>
        <dbReference type="EMBL" id="MFD1800012.1"/>
    </source>
</evidence>
<protein>
    <submittedName>
        <fullName evidence="2">GNAT family N-acetyltransferase</fullName>
        <ecNumber evidence="2">2.3.1.-</ecNumber>
    </submittedName>
</protein>
<dbReference type="Proteomes" id="UP001597285">
    <property type="component" value="Unassembled WGS sequence"/>
</dbReference>
<dbReference type="EC" id="2.3.1.-" evidence="2"/>
<dbReference type="CDD" id="cd04301">
    <property type="entry name" value="NAT_SF"/>
    <property type="match status" value="1"/>
</dbReference>
<dbReference type="EMBL" id="JBHUFF010000014">
    <property type="protein sequence ID" value="MFD1800012.1"/>
    <property type="molecule type" value="Genomic_DNA"/>
</dbReference>